<evidence type="ECO:0000313" key="1">
    <source>
        <dbReference type="EMBL" id="KAF7255128.1"/>
    </source>
</evidence>
<name>A0A8S9YT91_9TREM</name>
<dbReference type="EMBL" id="JTDE01004282">
    <property type="protein sequence ID" value="KAF7255128.1"/>
    <property type="molecule type" value="Genomic_DNA"/>
</dbReference>
<comment type="caution">
    <text evidence="1">The sequence shown here is derived from an EMBL/GenBank/DDBJ whole genome shotgun (WGS) entry which is preliminary data.</text>
</comment>
<sequence>MKHHHVKWRHSAENHAMSGRVFWCNLKRLDHSYISLSLSTSSELSESLGFALYTTGVTIVKEPISRTPSSDD</sequence>
<dbReference type="AlphaFoldDB" id="A0A8S9YT91"/>
<keyword evidence="2" id="KW-1185">Reference proteome</keyword>
<protein>
    <submittedName>
        <fullName evidence="1">Uncharacterized protein</fullName>
    </submittedName>
</protein>
<organism evidence="1 2">
    <name type="scientific">Paragonimus skrjabini miyazakii</name>
    <dbReference type="NCBI Taxonomy" id="59628"/>
    <lineage>
        <taxon>Eukaryota</taxon>
        <taxon>Metazoa</taxon>
        <taxon>Spiralia</taxon>
        <taxon>Lophotrochozoa</taxon>
        <taxon>Platyhelminthes</taxon>
        <taxon>Trematoda</taxon>
        <taxon>Digenea</taxon>
        <taxon>Plagiorchiida</taxon>
        <taxon>Troglotremata</taxon>
        <taxon>Troglotrematidae</taxon>
        <taxon>Paragonimus</taxon>
    </lineage>
</organism>
<evidence type="ECO:0000313" key="2">
    <source>
        <dbReference type="Proteomes" id="UP000822476"/>
    </source>
</evidence>
<dbReference type="Proteomes" id="UP000822476">
    <property type="component" value="Unassembled WGS sequence"/>
</dbReference>
<reference evidence="1" key="1">
    <citation type="submission" date="2019-07" db="EMBL/GenBank/DDBJ databases">
        <title>Annotation for the trematode Paragonimus miyazaki's.</title>
        <authorList>
            <person name="Choi Y.-J."/>
        </authorList>
    </citation>
    <scope>NUCLEOTIDE SEQUENCE</scope>
    <source>
        <strain evidence="1">Japan</strain>
    </source>
</reference>
<gene>
    <name evidence="1" type="ORF">EG68_08342</name>
</gene>
<proteinExistence type="predicted"/>
<accession>A0A8S9YT91</accession>